<dbReference type="GO" id="GO:0016740">
    <property type="term" value="F:transferase activity"/>
    <property type="evidence" value="ECO:0007669"/>
    <property type="project" value="UniProtKB-KW"/>
</dbReference>
<protein>
    <submittedName>
        <fullName evidence="3">Caib/baif family protein</fullName>
    </submittedName>
</protein>
<dbReference type="Pfam" id="PF02515">
    <property type="entry name" value="CoA_transf_3"/>
    <property type="match status" value="2"/>
</dbReference>
<dbReference type="PANTHER" id="PTHR48228:SF6">
    <property type="entry name" value="L-CARNITINE COA-TRANSFERASE"/>
    <property type="match status" value="1"/>
</dbReference>
<dbReference type="Proteomes" id="UP000006043">
    <property type="component" value="Unassembled WGS sequence"/>
</dbReference>
<dbReference type="InterPro" id="IPR003673">
    <property type="entry name" value="CoA-Trfase_fam_III"/>
</dbReference>
<dbReference type="AlphaFoldDB" id="K0V1Y0"/>
<dbReference type="PATRIC" id="fig|1214102.3.peg.3006"/>
<organism evidence="3 4">
    <name type="scientific">Mycolicibacterium fortuitum subsp. fortuitum DSM 46621 = ATCC 6841 = JCM 6387</name>
    <dbReference type="NCBI Taxonomy" id="1214102"/>
    <lineage>
        <taxon>Bacteria</taxon>
        <taxon>Bacillati</taxon>
        <taxon>Actinomycetota</taxon>
        <taxon>Actinomycetes</taxon>
        <taxon>Mycobacteriales</taxon>
        <taxon>Mycobacteriaceae</taxon>
        <taxon>Mycolicibacterium</taxon>
    </lineage>
</organism>
<dbReference type="PANTHER" id="PTHR48228">
    <property type="entry name" value="SUCCINYL-COA--D-CITRAMALATE COA-TRANSFERASE"/>
    <property type="match status" value="1"/>
</dbReference>
<dbReference type="InterPro" id="IPR050509">
    <property type="entry name" value="CoA-transferase_III"/>
</dbReference>
<evidence type="ECO:0000256" key="2">
    <source>
        <dbReference type="ARBA" id="ARBA00022679"/>
    </source>
</evidence>
<comment type="similarity">
    <text evidence="1">Belongs to the CoA-transferase III family.</text>
</comment>
<reference evidence="3 4" key="1">
    <citation type="journal article" date="2012" name="J. Bacteriol.">
        <title>Complete Genome Sequence of Mycobacterium fortuitum subsp. fortuitum Type Strain DSM46621.</title>
        <authorList>
            <person name="Ho Y.S."/>
            <person name="Adroub S.A."/>
            <person name="Aleisa F."/>
            <person name="Mahmood H."/>
            <person name="Othoum G."/>
            <person name="Rashid F."/>
            <person name="Zaher M."/>
            <person name="Ali S."/>
            <person name="Bitter W."/>
            <person name="Pain A."/>
            <person name="Abdallah A.M."/>
        </authorList>
    </citation>
    <scope>NUCLEOTIDE SEQUENCE [LARGE SCALE GENOMIC DNA]</scope>
    <source>
        <strain evidence="4">DSM46621</strain>
    </source>
</reference>
<accession>K0V1Y0</accession>
<dbReference type="InterPro" id="IPR044855">
    <property type="entry name" value="CoA-Trfase_III_dom3_sf"/>
</dbReference>
<name>K0V1Y0_MYCFO</name>
<dbReference type="HOGENOM" id="CLU_010587_1_0_11"/>
<gene>
    <name evidence="3" type="ORF">MFORT_15137</name>
</gene>
<dbReference type="EMBL" id="ALQB01000057">
    <property type="protein sequence ID" value="EJZ13362.1"/>
    <property type="molecule type" value="Genomic_DNA"/>
</dbReference>
<evidence type="ECO:0000313" key="3">
    <source>
        <dbReference type="EMBL" id="EJZ13362.1"/>
    </source>
</evidence>
<dbReference type="InterPro" id="IPR023606">
    <property type="entry name" value="CoA-Trfase_III_dom_1_sf"/>
</dbReference>
<proteinExistence type="inferred from homology"/>
<evidence type="ECO:0000256" key="1">
    <source>
        <dbReference type="ARBA" id="ARBA00008383"/>
    </source>
</evidence>
<evidence type="ECO:0000313" key="4">
    <source>
        <dbReference type="Proteomes" id="UP000006043"/>
    </source>
</evidence>
<comment type="caution">
    <text evidence="3">The sequence shown here is derived from an EMBL/GenBank/DDBJ whole genome shotgun (WGS) entry which is preliminary data.</text>
</comment>
<dbReference type="Gene3D" id="3.40.50.10540">
    <property type="entry name" value="Crotonobetainyl-coa:carnitine coa-transferase, domain 1"/>
    <property type="match status" value="2"/>
</dbReference>
<keyword evidence="2" id="KW-0808">Transferase</keyword>
<dbReference type="SUPFAM" id="SSF89796">
    <property type="entry name" value="CoA-transferase family III (CaiB/BaiF)"/>
    <property type="match status" value="2"/>
</dbReference>
<sequence>MASPNHYDPPLAGVRILDLSRGPMTAVGRLLADLGASVTQVHLPGVTDEPPAPIAEGAGVDADSVGIAINRHGLSTVVIDPSIADDRRRWVHLLAGSDILIEDTRPGSDAEKALAARTIRAEHPGLVILSISDFGRDTSYRGWQATTPVLHALTSELSRSGIPGREPLVPPAGQLPYHVAAAQAAVMTVSVYLDRLRTGEADLIDFSILDGAMQTLDPPHGTVGTASAGVALSRQRRDWNAERLRYPIIACKDGHVRICLLAKRQWHGMFDWMGRPAEFADPSFDRLRVRLSSPELLAAVGRFCAGKTRAELEVAGQRHGVPTAAVLTLAETLGTEQVRSRGCFREVELAPGVSAPVPAGVVEIDGHRAVALTRTSHEEADGRRRPRHIDVAPLLAARDRRNEGLPLEGVRVLDLGVIVVGSDTGRLFGDLGAEVIKIENSAFPDGLRGNLTSMSPTYAAGHRNKRSIGIDLRTPRGRELAHRLVAMSDVVLTNFKPGVAEALGMDYQTLRELNPGIVVADSSAFGPTGPWAKRMGYGPLVRAAAGFTDLWVYPDEPESFCDTVTVYPDHVAARVGALGALALLLRRERTGTGGSVSVAQSEVMLSHLAAEIAADVLTRRGSVPSLRPHDAPWGLFPAAGEDAWLAVTVRDDADWHALCTVIDRPDLATEPDLATRSGRDAHRGRVDAAVRAWTSRRPAAESMDLLQSAGVPAGAVLHADDVAGWDYYVQRRAFREELHPHADEPFTMENVQIHSDRIADPPLLQAPLLGEQTREIAAELLGLDEIAIDELIANGVLEVPQSTQLAGR</sequence>
<dbReference type="Gene3D" id="3.30.1540.10">
    <property type="entry name" value="formyl-coa transferase, domain 3"/>
    <property type="match status" value="2"/>
</dbReference>